<evidence type="ECO:0000313" key="1">
    <source>
        <dbReference type="EMBL" id="ETO03098.1"/>
    </source>
</evidence>
<organism evidence="1 2">
    <name type="scientific">Reticulomyxa filosa</name>
    <dbReference type="NCBI Taxonomy" id="46433"/>
    <lineage>
        <taxon>Eukaryota</taxon>
        <taxon>Sar</taxon>
        <taxon>Rhizaria</taxon>
        <taxon>Retaria</taxon>
        <taxon>Foraminifera</taxon>
        <taxon>Monothalamids</taxon>
        <taxon>Reticulomyxidae</taxon>
        <taxon>Reticulomyxa</taxon>
    </lineage>
</organism>
<evidence type="ECO:0000313" key="2">
    <source>
        <dbReference type="Proteomes" id="UP000023152"/>
    </source>
</evidence>
<dbReference type="Proteomes" id="UP000023152">
    <property type="component" value="Unassembled WGS sequence"/>
</dbReference>
<protein>
    <submittedName>
        <fullName evidence="1">Uncharacterized protein</fullName>
    </submittedName>
</protein>
<sequence>SSTNTTQLSQQRAYKGPIIPYPQLINSPTIPHQIPMPRIMAETVQSNTLACGPIQEMKNSETQKMSLPCQPLKMSVSEPMRLAAVADSDASFLYSTASKTNEDEKTQQFRMQQSEKTTAFNCKEFCDADKKKMIFFTQLPTMPEHELQLCLHLLTGISMLKFEIFTVKQFTFSFFFEHEFFDFFFFKMNQEKIGELIANALYNSEFEAIQAFKKLQNQHIGNFKIGACLGAEIFTKKTQSSQAKLKILFFFFAIYFFKRRLIVFLTKKINYNVLWKETETVKNNNNSQWRIFQPYEKCTLTGQENAKQNFQHLTENCTSQQRPNIEKLDSDIERLQQRGRPTQRN</sequence>
<reference evidence="1 2" key="1">
    <citation type="journal article" date="2013" name="Curr. Biol.">
        <title>The Genome of the Foraminiferan Reticulomyxa filosa.</title>
        <authorList>
            <person name="Glockner G."/>
            <person name="Hulsmann N."/>
            <person name="Schleicher M."/>
            <person name="Noegel A.A."/>
            <person name="Eichinger L."/>
            <person name="Gallinger C."/>
            <person name="Pawlowski J."/>
            <person name="Sierra R."/>
            <person name="Euteneuer U."/>
            <person name="Pillet L."/>
            <person name="Moustafa A."/>
            <person name="Platzer M."/>
            <person name="Groth M."/>
            <person name="Szafranski K."/>
            <person name="Schliwa M."/>
        </authorList>
    </citation>
    <scope>NUCLEOTIDE SEQUENCE [LARGE SCALE GENOMIC DNA]</scope>
</reference>
<accession>X6LMC8</accession>
<gene>
    <name evidence="1" type="ORF">RFI_34312</name>
</gene>
<proteinExistence type="predicted"/>
<comment type="caution">
    <text evidence="1">The sequence shown here is derived from an EMBL/GenBank/DDBJ whole genome shotgun (WGS) entry which is preliminary data.</text>
</comment>
<feature type="non-terminal residue" evidence="1">
    <location>
        <position position="1"/>
    </location>
</feature>
<feature type="non-terminal residue" evidence="1">
    <location>
        <position position="345"/>
    </location>
</feature>
<name>X6LMC8_RETFI</name>
<keyword evidence="2" id="KW-1185">Reference proteome</keyword>
<dbReference type="EMBL" id="ASPP01034162">
    <property type="protein sequence ID" value="ETO03098.1"/>
    <property type="molecule type" value="Genomic_DNA"/>
</dbReference>
<dbReference type="AlphaFoldDB" id="X6LMC8"/>